<dbReference type="EMBL" id="CP028475">
    <property type="protein sequence ID" value="AVW91150.1"/>
    <property type="molecule type" value="Genomic_DNA"/>
</dbReference>
<dbReference type="InterPro" id="IPR035965">
    <property type="entry name" value="PAS-like_dom_sf"/>
</dbReference>
<dbReference type="CDD" id="cd00130">
    <property type="entry name" value="PAS"/>
    <property type="match status" value="1"/>
</dbReference>
<dbReference type="InterPro" id="IPR013655">
    <property type="entry name" value="PAS_fold_3"/>
</dbReference>
<evidence type="ECO:0000256" key="3">
    <source>
        <dbReference type="ARBA" id="ARBA00029447"/>
    </source>
</evidence>
<evidence type="ECO:0000259" key="7">
    <source>
        <dbReference type="PROSITE" id="PS50111"/>
    </source>
</evidence>
<feature type="region of interest" description="Disordered" evidence="5">
    <location>
        <begin position="1031"/>
        <end position="1078"/>
    </location>
</feature>
<dbReference type="Gene3D" id="6.10.340.10">
    <property type="match status" value="1"/>
</dbReference>
<dbReference type="PANTHER" id="PTHR43531">
    <property type="entry name" value="PROTEIN ICFG"/>
    <property type="match status" value="1"/>
</dbReference>
<dbReference type="SMART" id="SM00283">
    <property type="entry name" value="MA"/>
    <property type="match status" value="1"/>
</dbReference>
<feature type="domain" description="PAC" evidence="8">
    <location>
        <begin position="654"/>
        <end position="706"/>
    </location>
</feature>
<evidence type="ECO:0000256" key="5">
    <source>
        <dbReference type="SAM" id="MobiDB-lite"/>
    </source>
</evidence>
<dbReference type="CDD" id="cd11386">
    <property type="entry name" value="MCP_signal"/>
    <property type="match status" value="1"/>
</dbReference>
<evidence type="ECO:0000256" key="6">
    <source>
        <dbReference type="SAM" id="Phobius"/>
    </source>
</evidence>
<dbReference type="Pfam" id="PF08447">
    <property type="entry name" value="PAS_3"/>
    <property type="match status" value="1"/>
</dbReference>
<comment type="subcellular location">
    <subcellularLocation>
        <location evidence="1">Membrane</location>
    </subcellularLocation>
</comment>
<dbReference type="SUPFAM" id="SSF158472">
    <property type="entry name" value="HAMP domain-like"/>
    <property type="match status" value="1"/>
</dbReference>
<accession>A0A2R4M1S2</accession>
<dbReference type="Gene3D" id="3.30.450.20">
    <property type="entry name" value="PAS domain"/>
    <property type="match status" value="2"/>
</dbReference>
<evidence type="ECO:0000256" key="4">
    <source>
        <dbReference type="PROSITE-ProRule" id="PRU00284"/>
    </source>
</evidence>
<feature type="domain" description="HAMP" evidence="9">
    <location>
        <begin position="403"/>
        <end position="456"/>
    </location>
</feature>
<proteinExistence type="inferred from homology"/>
<dbReference type="InterPro" id="IPR004090">
    <property type="entry name" value="Chemotax_Me-accpt_rcpt"/>
</dbReference>
<evidence type="ECO:0000313" key="11">
    <source>
        <dbReference type="Proteomes" id="UP000241447"/>
    </source>
</evidence>
<keyword evidence="6" id="KW-0812">Transmembrane</keyword>
<dbReference type="PROSITE" id="PS50885">
    <property type="entry name" value="HAMP"/>
    <property type="match status" value="2"/>
</dbReference>
<dbReference type="InterPro" id="IPR000014">
    <property type="entry name" value="PAS"/>
</dbReference>
<dbReference type="InterPro" id="IPR003660">
    <property type="entry name" value="HAMP_dom"/>
</dbReference>
<dbReference type="Gene3D" id="1.10.287.950">
    <property type="entry name" value="Methyl-accepting chemotaxis protein"/>
    <property type="match status" value="1"/>
</dbReference>
<dbReference type="Pfam" id="PF00015">
    <property type="entry name" value="MCPsignal"/>
    <property type="match status" value="1"/>
</dbReference>
<dbReference type="SMART" id="SM00304">
    <property type="entry name" value="HAMP"/>
    <property type="match status" value="2"/>
</dbReference>
<keyword evidence="6" id="KW-1133">Transmembrane helix</keyword>
<dbReference type="AlphaFoldDB" id="A0A2R4M1S2"/>
<dbReference type="CDD" id="cd06225">
    <property type="entry name" value="HAMP"/>
    <property type="match status" value="1"/>
</dbReference>
<dbReference type="PRINTS" id="PR00260">
    <property type="entry name" value="CHEMTRNSDUCR"/>
</dbReference>
<evidence type="ECO:0000256" key="2">
    <source>
        <dbReference type="ARBA" id="ARBA00022500"/>
    </source>
</evidence>
<organism evidence="10 11">
    <name type="scientific">Celeribacter baekdonensis</name>
    <dbReference type="NCBI Taxonomy" id="875171"/>
    <lineage>
        <taxon>Bacteria</taxon>
        <taxon>Pseudomonadati</taxon>
        <taxon>Pseudomonadota</taxon>
        <taxon>Alphaproteobacteria</taxon>
        <taxon>Rhodobacterales</taxon>
        <taxon>Roseobacteraceae</taxon>
        <taxon>Celeribacter</taxon>
    </lineage>
</organism>
<dbReference type="InterPro" id="IPR004089">
    <property type="entry name" value="MCPsignal_dom"/>
</dbReference>
<reference evidence="10 11" key="1">
    <citation type="submission" date="2018-03" db="EMBL/GenBank/DDBJ databases">
        <title>The Complete Genome of Celeribacter baekdonensis strain LH4, a Thiosulfate-Oxidizing Alphaproteobacterium Isolated from Gulf of Mexico Continental Slope Sediments.</title>
        <authorList>
            <person name="Flood B.E."/>
            <person name="Bailey J.V."/>
            <person name="Leprich D."/>
        </authorList>
    </citation>
    <scope>NUCLEOTIDE SEQUENCE [LARGE SCALE GENOMIC DNA]</scope>
    <source>
        <strain evidence="10 11">LH4</strain>
    </source>
</reference>
<keyword evidence="2" id="KW-0145">Chemotaxis</keyword>
<protein>
    <submittedName>
        <fullName evidence="10">Chemotaxis protein</fullName>
    </submittedName>
</protein>
<dbReference type="GO" id="GO:0016020">
    <property type="term" value="C:membrane"/>
    <property type="evidence" value="ECO:0007669"/>
    <property type="project" value="UniProtKB-SubCell"/>
</dbReference>
<feature type="domain" description="Methyl-accepting transducer" evidence="7">
    <location>
        <begin position="770"/>
        <end position="999"/>
    </location>
</feature>
<feature type="domain" description="HAMP" evidence="9">
    <location>
        <begin position="713"/>
        <end position="765"/>
    </location>
</feature>
<evidence type="ECO:0000259" key="8">
    <source>
        <dbReference type="PROSITE" id="PS50113"/>
    </source>
</evidence>
<dbReference type="PROSITE" id="PS50113">
    <property type="entry name" value="PAC"/>
    <property type="match status" value="1"/>
</dbReference>
<evidence type="ECO:0000313" key="10">
    <source>
        <dbReference type="EMBL" id="AVW91150.1"/>
    </source>
</evidence>
<dbReference type="GO" id="GO:0007165">
    <property type="term" value="P:signal transduction"/>
    <property type="evidence" value="ECO:0007669"/>
    <property type="project" value="UniProtKB-KW"/>
</dbReference>
<keyword evidence="4" id="KW-0807">Transducer</keyword>
<dbReference type="SUPFAM" id="SSF58104">
    <property type="entry name" value="Methyl-accepting chemotaxis protein (MCP) signaling domain"/>
    <property type="match status" value="1"/>
</dbReference>
<dbReference type="KEGG" id="cbak:DA792_08670"/>
<gene>
    <name evidence="10" type="ORF">DA792_08670</name>
</gene>
<dbReference type="GO" id="GO:0004888">
    <property type="term" value="F:transmembrane signaling receptor activity"/>
    <property type="evidence" value="ECO:0007669"/>
    <property type="project" value="InterPro"/>
</dbReference>
<dbReference type="SUPFAM" id="SSF55785">
    <property type="entry name" value="PYP-like sensor domain (PAS domain)"/>
    <property type="match status" value="1"/>
</dbReference>
<dbReference type="InterPro" id="IPR000700">
    <property type="entry name" value="PAS-assoc_C"/>
</dbReference>
<dbReference type="PANTHER" id="PTHR43531:SF11">
    <property type="entry name" value="METHYL-ACCEPTING CHEMOTAXIS PROTEIN 3"/>
    <property type="match status" value="1"/>
</dbReference>
<sequence length="1078" mass="117128">MCVGQMGPFHDRTLFKNFAIDLGRDRGTRRNEMKYIMRIKLAKKLPMIMIGLTIITIAIANVVAYRNASSSLLVEAEAALMTVAEARKLELESWLNSVDIDLSSQTENPTVLSAIRGFGEAWDALERDQTAYLKKWYIDDNPNELGQKQALDYADDGSAYSQVHKLYHNYFRKLVDEKGYYDVFVFSMTGDLIYSVFKEQDFATNFVGGDYSETGLGGVVQAALNATEPQVFFSDFSEYAPSGGAAAAFIAAPVVDRRGVMRGVIAFQMPSDSIDNITQRLTGLGRTGDSYLVGSDYLLRSDTIRGAGDEILKVKVATQSVKNAVSGQQGFLREADTFSPNGPVHEQLSAYFPVEYHGVKWGLVAEQTIEEILEPANALAKTMAWQGTAMTAIVALIAYFIARTIARPLTLVETAMRTVSEGNYSVKVPGVDRGDEIGMIATALDEFRHALGRAEQATRDGLFKGAAFEGSSAALMMIDTDFNITYMNAATTKLMKENEENFRAMFGSFDADKIVGSNIDIFHRDPERIRAILSDTSKMPFSTDMKVGDVHFSLVVNSVVSLDGEQIGCVMEWQDATDIRTNQAVISALDSIQVKAEFGVDGLFSKVNDNFARMVGIAPQDLVGVGHASIFNFDPVLAEQNGAVWDRLINGESIQGRFKLLDQDGHTSILDGTFSPVTDTAGRPFRIILLGTDITDSQATIIAAEAERERMRAEQDRVVDGLRLGLKKLAEGDLTSRIDESFAPEYETLRSDFNEAIQNLLTAMRSVVENADMIRGEASEISNAADDLSRRTEKQAATLEETATALDELTSSVRSAADGANQASEMVETAKANAEASGVVVQEAVEAMSQIESSSNQISKITSVIDDIAFQTNLLALNAGVEAARAGEAGRGFAVVASEVRALAQRSSEAAREINDLISKSGTLVKRGVGLVGETGQALRGIVSSVSEISHNVSEIAVSSREQSSGLAEINTAVNQLDQVTQQNAAMFEQTTAASHSLTREAENLIVTTSRFSIGASQRENKARKLVNPSVQAPETLKRADVPKPTAKPKVQVEPMKQVVNAPPQPSQPVIEEGWEDF</sequence>
<dbReference type="GO" id="GO:0006935">
    <property type="term" value="P:chemotaxis"/>
    <property type="evidence" value="ECO:0007669"/>
    <property type="project" value="UniProtKB-KW"/>
</dbReference>
<evidence type="ECO:0000256" key="1">
    <source>
        <dbReference type="ARBA" id="ARBA00004370"/>
    </source>
</evidence>
<feature type="transmembrane region" description="Helical" evidence="6">
    <location>
        <begin position="45"/>
        <end position="65"/>
    </location>
</feature>
<dbReference type="Proteomes" id="UP000241447">
    <property type="component" value="Chromosome"/>
</dbReference>
<name>A0A2R4M1S2_9RHOB</name>
<dbReference type="Pfam" id="PF00672">
    <property type="entry name" value="HAMP"/>
    <property type="match status" value="2"/>
</dbReference>
<dbReference type="FunFam" id="1.10.287.950:FF:000001">
    <property type="entry name" value="Methyl-accepting chemotaxis sensory transducer"/>
    <property type="match status" value="1"/>
</dbReference>
<keyword evidence="6" id="KW-0472">Membrane</keyword>
<dbReference type="InterPro" id="IPR051310">
    <property type="entry name" value="MCP_chemotaxis"/>
</dbReference>
<dbReference type="PROSITE" id="PS50111">
    <property type="entry name" value="CHEMOTAXIS_TRANSDUC_2"/>
    <property type="match status" value="1"/>
</dbReference>
<comment type="similarity">
    <text evidence="3">Belongs to the methyl-accepting chemotaxis (MCP) protein family.</text>
</comment>
<evidence type="ECO:0000259" key="9">
    <source>
        <dbReference type="PROSITE" id="PS50885"/>
    </source>
</evidence>